<dbReference type="EMBL" id="WMEO01000020">
    <property type="protein sequence ID" value="MYL17358.1"/>
    <property type="molecule type" value="Genomic_DNA"/>
</dbReference>
<accession>A0A6B1IFF7</accession>
<dbReference type="RefSeq" id="WP_159369305.1">
    <property type="nucleotide sequence ID" value="NZ_WMEO01000020.1"/>
</dbReference>
<reference evidence="1 2" key="1">
    <citation type="submission" date="2019-11" db="EMBL/GenBank/DDBJ databases">
        <title>Genome sequences of 17 halophilic strains isolated from different environments.</title>
        <authorList>
            <person name="Furrow R.E."/>
        </authorList>
    </citation>
    <scope>NUCLEOTIDE SEQUENCE [LARGE SCALE GENOMIC DNA]</scope>
    <source>
        <strain evidence="1 2">22517_05_Cabo</strain>
    </source>
</reference>
<proteinExistence type="predicted"/>
<dbReference type="Proteomes" id="UP000460194">
    <property type="component" value="Unassembled WGS sequence"/>
</dbReference>
<evidence type="ECO:0000313" key="1">
    <source>
        <dbReference type="EMBL" id="MYL17358.1"/>
    </source>
</evidence>
<protein>
    <submittedName>
        <fullName evidence="1">Uncharacterized protein</fullName>
    </submittedName>
</protein>
<sequence length="77" mass="9111">MDDDIDWPDDLRCSDCGEPVGEEGVKIHVAHLIVPREPELYAWCEEHAPDSKEEEDELWRRVKRGDELERAQSWDDY</sequence>
<organism evidence="1 2">
    <name type="scientific">Halorubrum distributum</name>
    <dbReference type="NCBI Taxonomy" id="29283"/>
    <lineage>
        <taxon>Archaea</taxon>
        <taxon>Methanobacteriati</taxon>
        <taxon>Methanobacteriota</taxon>
        <taxon>Stenosarchaea group</taxon>
        <taxon>Halobacteria</taxon>
        <taxon>Halobacteriales</taxon>
        <taxon>Haloferacaceae</taxon>
        <taxon>Halorubrum</taxon>
        <taxon>Halorubrum distributum group</taxon>
    </lineage>
</organism>
<name>A0A6B1IFF7_9EURY</name>
<comment type="caution">
    <text evidence="1">The sequence shown here is derived from an EMBL/GenBank/DDBJ whole genome shotgun (WGS) entry which is preliminary data.</text>
</comment>
<gene>
    <name evidence="1" type="ORF">GLW36_11990</name>
</gene>
<evidence type="ECO:0000313" key="2">
    <source>
        <dbReference type="Proteomes" id="UP000460194"/>
    </source>
</evidence>
<dbReference type="AlphaFoldDB" id="A0A6B1IFF7"/>